<dbReference type="OrthoDB" id="341259at2759"/>
<dbReference type="InterPro" id="IPR036770">
    <property type="entry name" value="Ankyrin_rpt-contain_sf"/>
</dbReference>
<evidence type="ECO:0000256" key="1">
    <source>
        <dbReference type="PROSITE-ProRule" id="PRU00023"/>
    </source>
</evidence>
<dbReference type="Pfam" id="PF12796">
    <property type="entry name" value="Ank_2"/>
    <property type="match status" value="1"/>
</dbReference>
<name>A0A0G4IWP5_PLABS</name>
<dbReference type="Proteomes" id="UP000039324">
    <property type="component" value="Unassembled WGS sequence"/>
</dbReference>
<dbReference type="EMBL" id="CDSF01000092">
    <property type="protein sequence ID" value="CEO99642.1"/>
    <property type="molecule type" value="Genomic_DNA"/>
</dbReference>
<dbReference type="PANTHER" id="PTHR24118:SF99">
    <property type="entry name" value="POTE ANKYRIN DOMAIN FAMILY MEMBER 3C-RELATED"/>
    <property type="match status" value="1"/>
</dbReference>
<feature type="repeat" description="ANK" evidence="1">
    <location>
        <begin position="115"/>
        <end position="148"/>
    </location>
</feature>
<sequence>MRPLAVALAARTDMYDASDLSERIRRMEPVPAFQFHFGLVTLLVNAVDDDQKAIDRIIRHLLVFGGDINQLSRLQWDHQFGSVLHWAAASEGKELVVDLLCRHVTGINLNRVNAQGYTPLHLAVLNSRAEVVNQLVATSGINVNARDAYGHTPLSLAATRGGMPGAYDVIVSLTQDLRVDIVAEDVYGNTAWDLAQRSGSFDVMYALNNALVIRQNAVGERVIVIDDDDE</sequence>
<dbReference type="AlphaFoldDB" id="A0A0G4IWP5"/>
<dbReference type="STRING" id="37360.A0A0G4IWP5"/>
<protein>
    <submittedName>
        <fullName evidence="2">Uncharacterized protein</fullName>
    </submittedName>
</protein>
<evidence type="ECO:0000313" key="2">
    <source>
        <dbReference type="EMBL" id="CEO99642.1"/>
    </source>
</evidence>
<keyword evidence="1" id="KW-0040">ANK repeat</keyword>
<gene>
    <name evidence="2" type="ORF">PBRA_007375</name>
</gene>
<accession>A0A0G4IWP5</accession>
<dbReference type="PROSITE" id="PS50297">
    <property type="entry name" value="ANK_REP_REGION"/>
    <property type="match status" value="1"/>
</dbReference>
<evidence type="ECO:0000313" key="3">
    <source>
        <dbReference type="Proteomes" id="UP000039324"/>
    </source>
</evidence>
<proteinExistence type="predicted"/>
<dbReference type="InterPro" id="IPR002110">
    <property type="entry name" value="Ankyrin_rpt"/>
</dbReference>
<dbReference type="PANTHER" id="PTHR24118">
    <property type="entry name" value="POTE ANKYRIN DOMAIN"/>
    <property type="match status" value="1"/>
</dbReference>
<organism evidence="2 3">
    <name type="scientific">Plasmodiophora brassicae</name>
    <name type="common">Clubroot disease agent</name>
    <dbReference type="NCBI Taxonomy" id="37360"/>
    <lineage>
        <taxon>Eukaryota</taxon>
        <taxon>Sar</taxon>
        <taxon>Rhizaria</taxon>
        <taxon>Endomyxa</taxon>
        <taxon>Phytomyxea</taxon>
        <taxon>Plasmodiophorida</taxon>
        <taxon>Plasmodiophoridae</taxon>
        <taxon>Plasmodiophora</taxon>
    </lineage>
</organism>
<dbReference type="SMART" id="SM00248">
    <property type="entry name" value="ANK"/>
    <property type="match status" value="3"/>
</dbReference>
<dbReference type="PROSITE" id="PS50088">
    <property type="entry name" value="ANK_REPEAT"/>
    <property type="match status" value="1"/>
</dbReference>
<keyword evidence="3" id="KW-1185">Reference proteome</keyword>
<dbReference type="SUPFAM" id="SSF48403">
    <property type="entry name" value="Ankyrin repeat"/>
    <property type="match status" value="1"/>
</dbReference>
<dbReference type="Gene3D" id="1.25.40.20">
    <property type="entry name" value="Ankyrin repeat-containing domain"/>
    <property type="match status" value="1"/>
</dbReference>
<reference evidence="2 3" key="1">
    <citation type="submission" date="2015-02" db="EMBL/GenBank/DDBJ databases">
        <authorList>
            <person name="Chooi Y.-H."/>
        </authorList>
    </citation>
    <scope>NUCLEOTIDE SEQUENCE [LARGE SCALE GENOMIC DNA]</scope>
    <source>
        <strain evidence="2">E3</strain>
    </source>
</reference>